<dbReference type="PANTHER" id="PTHR37299:SF1">
    <property type="entry name" value="STAGE 0 SPORULATION PROTEIN A HOMOLOG"/>
    <property type="match status" value="1"/>
</dbReference>
<dbReference type="InterPro" id="IPR046947">
    <property type="entry name" value="LytR-like"/>
</dbReference>
<sequence>MEYRYTIIDANATSNLQLQHFLEDHGEFICVDRALDSREGINGILKHLPDLVFINLEDAAMDYFLMVSELHQYMNDLPLIIGVAKSKEYAYHAIKNGFYDYWLLPYNELDIRKTLLRLKKQHPKEVSSHTICLKSYKDFQYLNTDEILYLQADNNATDFVMKDGSVISAFKTLKTFEKSLPKNFIRIHQSYILNMDYVSRINYGKNICALKSGKKQLPFSKTYKDNIDSLKKVLSRNAISTLKS</sequence>
<gene>
    <name evidence="4" type="ORF">GWK09_11250</name>
</gene>
<evidence type="ECO:0000313" key="5">
    <source>
        <dbReference type="Proteomes" id="UP000468443"/>
    </source>
</evidence>
<dbReference type="Gene3D" id="2.40.50.1020">
    <property type="entry name" value="LytTr DNA-binding domain"/>
    <property type="match status" value="1"/>
</dbReference>
<dbReference type="PANTHER" id="PTHR37299">
    <property type="entry name" value="TRANSCRIPTIONAL REGULATOR-RELATED"/>
    <property type="match status" value="1"/>
</dbReference>
<evidence type="ECO:0000259" key="3">
    <source>
        <dbReference type="PROSITE" id="PS50930"/>
    </source>
</evidence>
<comment type="caution">
    <text evidence="1">Lacks conserved residue(s) required for the propagation of feature annotation.</text>
</comment>
<proteinExistence type="predicted"/>
<dbReference type="InterPro" id="IPR007492">
    <property type="entry name" value="LytTR_DNA-bd_dom"/>
</dbReference>
<evidence type="ECO:0000259" key="2">
    <source>
        <dbReference type="PROSITE" id="PS50110"/>
    </source>
</evidence>
<keyword evidence="4" id="KW-0238">DNA-binding</keyword>
<dbReference type="Proteomes" id="UP000468443">
    <property type="component" value="Unassembled WGS sequence"/>
</dbReference>
<name>A0A6P0UDG6_9FLAO</name>
<dbReference type="Pfam" id="PF04397">
    <property type="entry name" value="LytTR"/>
    <property type="match status" value="1"/>
</dbReference>
<keyword evidence="5" id="KW-1185">Reference proteome</keyword>
<evidence type="ECO:0000313" key="4">
    <source>
        <dbReference type="EMBL" id="NER11097.1"/>
    </source>
</evidence>
<dbReference type="SMART" id="SM00850">
    <property type="entry name" value="LytTR"/>
    <property type="match status" value="1"/>
</dbReference>
<dbReference type="GO" id="GO:0003677">
    <property type="term" value="F:DNA binding"/>
    <property type="evidence" value="ECO:0007669"/>
    <property type="project" value="UniProtKB-KW"/>
</dbReference>
<feature type="domain" description="Response regulatory" evidence="2">
    <location>
        <begin position="4"/>
        <end position="119"/>
    </location>
</feature>
<dbReference type="EMBL" id="JAABOP010000003">
    <property type="protein sequence ID" value="NER11097.1"/>
    <property type="molecule type" value="Genomic_DNA"/>
</dbReference>
<dbReference type="AlphaFoldDB" id="A0A6P0UDG6"/>
<evidence type="ECO:0000256" key="1">
    <source>
        <dbReference type="PROSITE-ProRule" id="PRU00169"/>
    </source>
</evidence>
<dbReference type="RefSeq" id="WP_163693523.1">
    <property type="nucleotide sequence ID" value="NZ_FXTW01000004.1"/>
</dbReference>
<dbReference type="InterPro" id="IPR011006">
    <property type="entry name" value="CheY-like_superfamily"/>
</dbReference>
<comment type="caution">
    <text evidence="4">The sequence shown here is derived from an EMBL/GenBank/DDBJ whole genome shotgun (WGS) entry which is preliminary data.</text>
</comment>
<dbReference type="PROSITE" id="PS50110">
    <property type="entry name" value="RESPONSE_REGULATORY"/>
    <property type="match status" value="1"/>
</dbReference>
<dbReference type="GO" id="GO:0000156">
    <property type="term" value="F:phosphorelay response regulator activity"/>
    <property type="evidence" value="ECO:0007669"/>
    <property type="project" value="InterPro"/>
</dbReference>
<feature type="domain" description="HTH LytTR-type" evidence="3">
    <location>
        <begin position="131"/>
        <end position="236"/>
    </location>
</feature>
<accession>A0A6P0UDG6</accession>
<dbReference type="PROSITE" id="PS50930">
    <property type="entry name" value="HTH_LYTTR"/>
    <property type="match status" value="1"/>
</dbReference>
<protein>
    <submittedName>
        <fullName evidence="4">DNA-binding response regulator</fullName>
    </submittedName>
</protein>
<dbReference type="Gene3D" id="3.40.50.2300">
    <property type="match status" value="1"/>
</dbReference>
<dbReference type="SUPFAM" id="SSF52172">
    <property type="entry name" value="CheY-like"/>
    <property type="match status" value="1"/>
</dbReference>
<dbReference type="InterPro" id="IPR001789">
    <property type="entry name" value="Sig_transdc_resp-reg_receiver"/>
</dbReference>
<organism evidence="4 5">
    <name type="scientific">Muriicola jejuensis</name>
    <dbReference type="NCBI Taxonomy" id="504488"/>
    <lineage>
        <taxon>Bacteria</taxon>
        <taxon>Pseudomonadati</taxon>
        <taxon>Bacteroidota</taxon>
        <taxon>Flavobacteriia</taxon>
        <taxon>Flavobacteriales</taxon>
        <taxon>Flavobacteriaceae</taxon>
        <taxon>Muriicola</taxon>
    </lineage>
</organism>
<reference evidence="4 5" key="1">
    <citation type="submission" date="2020-01" db="EMBL/GenBank/DDBJ databases">
        <title>Muriicola jejuensis KCTC 22299.</title>
        <authorList>
            <person name="Wang G."/>
        </authorList>
    </citation>
    <scope>NUCLEOTIDE SEQUENCE [LARGE SCALE GENOMIC DNA]</scope>
    <source>
        <strain evidence="4 5">KCTC 22299</strain>
    </source>
</reference>